<evidence type="ECO:0000256" key="7">
    <source>
        <dbReference type="RuleBase" id="RU363032"/>
    </source>
</evidence>
<sequence length="298" mass="32352">MTAQLQRRQTPPGGRVAERGQSSGYRVAKRVLGYTVLIFFAAMFIAPFALALANSLKSRPEALASPLSLFPAEPTGRAYREMAGTDLPRWTMNSVVVTVMVTLGRLFLDSLAGYALARLRFPGRALIFALVVAVLAVPPIVLAIPRYLVLGQLGMLDTYAGLILPLAVDAFGIFLMKTFFESIPREMEEAARIDGATIFQTYWRIILPLAAPGLLALTILSFQASWNEFLHPLIAAPSDPDLRTLPVGLALLRGAQGESQDFPLLLGASVLITIPVAIIFFTFQRYFIQGVTASAVKG</sequence>
<dbReference type="EMBL" id="JAAGOA010000028">
    <property type="protein sequence ID" value="NEE04073.1"/>
    <property type="molecule type" value="Genomic_DNA"/>
</dbReference>
<organism evidence="9 10">
    <name type="scientific">Phytoactinopolyspora halotolerans</name>
    <dbReference type="NCBI Taxonomy" id="1981512"/>
    <lineage>
        <taxon>Bacteria</taxon>
        <taxon>Bacillati</taxon>
        <taxon>Actinomycetota</taxon>
        <taxon>Actinomycetes</taxon>
        <taxon>Jiangellales</taxon>
        <taxon>Jiangellaceae</taxon>
        <taxon>Phytoactinopolyspora</taxon>
    </lineage>
</organism>
<protein>
    <submittedName>
        <fullName evidence="9">Carbohydrate ABC transporter permease</fullName>
    </submittedName>
</protein>
<dbReference type="Gene3D" id="1.10.3720.10">
    <property type="entry name" value="MetI-like"/>
    <property type="match status" value="1"/>
</dbReference>
<dbReference type="Pfam" id="PF00528">
    <property type="entry name" value="BPD_transp_1"/>
    <property type="match status" value="1"/>
</dbReference>
<evidence type="ECO:0000256" key="3">
    <source>
        <dbReference type="ARBA" id="ARBA00022475"/>
    </source>
</evidence>
<evidence type="ECO:0000256" key="6">
    <source>
        <dbReference type="ARBA" id="ARBA00023136"/>
    </source>
</evidence>
<dbReference type="PANTHER" id="PTHR43744">
    <property type="entry name" value="ABC TRANSPORTER PERMEASE PROTEIN MG189-RELATED-RELATED"/>
    <property type="match status" value="1"/>
</dbReference>
<reference evidence="9 10" key="1">
    <citation type="submission" date="2020-02" db="EMBL/GenBank/DDBJ databases">
        <authorList>
            <person name="Li X.-J."/>
            <person name="Han X.-M."/>
        </authorList>
    </citation>
    <scope>NUCLEOTIDE SEQUENCE [LARGE SCALE GENOMIC DNA]</scope>
    <source>
        <strain evidence="9 10">CCTCC AB 2017055</strain>
    </source>
</reference>
<feature type="transmembrane region" description="Helical" evidence="7">
    <location>
        <begin position="262"/>
        <end position="283"/>
    </location>
</feature>
<dbReference type="Proteomes" id="UP000475214">
    <property type="component" value="Unassembled WGS sequence"/>
</dbReference>
<accession>A0A6L9SG19</accession>
<evidence type="ECO:0000313" key="9">
    <source>
        <dbReference type="EMBL" id="NEE04073.1"/>
    </source>
</evidence>
<feature type="transmembrane region" description="Helical" evidence="7">
    <location>
        <begin position="159"/>
        <end position="180"/>
    </location>
</feature>
<evidence type="ECO:0000256" key="4">
    <source>
        <dbReference type="ARBA" id="ARBA00022692"/>
    </source>
</evidence>
<evidence type="ECO:0000259" key="8">
    <source>
        <dbReference type="PROSITE" id="PS50928"/>
    </source>
</evidence>
<feature type="transmembrane region" description="Helical" evidence="7">
    <location>
        <begin position="201"/>
        <end position="222"/>
    </location>
</feature>
<dbReference type="GO" id="GO:0055085">
    <property type="term" value="P:transmembrane transport"/>
    <property type="evidence" value="ECO:0007669"/>
    <property type="project" value="InterPro"/>
</dbReference>
<keyword evidence="5 7" id="KW-1133">Transmembrane helix</keyword>
<dbReference type="InterPro" id="IPR035906">
    <property type="entry name" value="MetI-like_sf"/>
</dbReference>
<evidence type="ECO:0000256" key="1">
    <source>
        <dbReference type="ARBA" id="ARBA00004651"/>
    </source>
</evidence>
<keyword evidence="6 7" id="KW-0472">Membrane</keyword>
<evidence type="ECO:0000256" key="2">
    <source>
        <dbReference type="ARBA" id="ARBA00022448"/>
    </source>
</evidence>
<feature type="transmembrane region" description="Helical" evidence="7">
    <location>
        <begin position="95"/>
        <end position="117"/>
    </location>
</feature>
<keyword evidence="2 7" id="KW-0813">Transport</keyword>
<dbReference type="GO" id="GO:0005886">
    <property type="term" value="C:plasma membrane"/>
    <property type="evidence" value="ECO:0007669"/>
    <property type="project" value="UniProtKB-SubCell"/>
</dbReference>
<comment type="subcellular location">
    <subcellularLocation>
        <location evidence="1 7">Cell membrane</location>
        <topology evidence="1 7">Multi-pass membrane protein</topology>
    </subcellularLocation>
</comment>
<dbReference type="CDD" id="cd06261">
    <property type="entry name" value="TM_PBP2"/>
    <property type="match status" value="1"/>
</dbReference>
<evidence type="ECO:0000256" key="5">
    <source>
        <dbReference type="ARBA" id="ARBA00022989"/>
    </source>
</evidence>
<proteinExistence type="inferred from homology"/>
<keyword evidence="3" id="KW-1003">Cell membrane</keyword>
<feature type="transmembrane region" description="Helical" evidence="7">
    <location>
        <begin position="126"/>
        <end position="147"/>
    </location>
</feature>
<comment type="caution">
    <text evidence="9">The sequence shown here is derived from an EMBL/GenBank/DDBJ whole genome shotgun (WGS) entry which is preliminary data.</text>
</comment>
<feature type="transmembrane region" description="Helical" evidence="7">
    <location>
        <begin position="31"/>
        <end position="53"/>
    </location>
</feature>
<keyword evidence="10" id="KW-1185">Reference proteome</keyword>
<dbReference type="PANTHER" id="PTHR43744:SF12">
    <property type="entry name" value="ABC TRANSPORTER PERMEASE PROTEIN MG189-RELATED"/>
    <property type="match status" value="1"/>
</dbReference>
<dbReference type="AlphaFoldDB" id="A0A6L9SG19"/>
<dbReference type="PROSITE" id="PS50928">
    <property type="entry name" value="ABC_TM1"/>
    <property type="match status" value="1"/>
</dbReference>
<dbReference type="RefSeq" id="WP_163744264.1">
    <property type="nucleotide sequence ID" value="NZ_JAAGOA010000028.1"/>
</dbReference>
<dbReference type="InterPro" id="IPR000515">
    <property type="entry name" value="MetI-like"/>
</dbReference>
<comment type="similarity">
    <text evidence="7">Belongs to the binding-protein-dependent transport system permease family.</text>
</comment>
<feature type="domain" description="ABC transmembrane type-1" evidence="8">
    <location>
        <begin position="91"/>
        <end position="283"/>
    </location>
</feature>
<keyword evidence="4 7" id="KW-0812">Transmembrane</keyword>
<dbReference type="SUPFAM" id="SSF161098">
    <property type="entry name" value="MetI-like"/>
    <property type="match status" value="1"/>
</dbReference>
<evidence type="ECO:0000313" key="10">
    <source>
        <dbReference type="Proteomes" id="UP000475214"/>
    </source>
</evidence>
<name>A0A6L9SG19_9ACTN</name>
<gene>
    <name evidence="9" type="ORF">G1H10_28280</name>
</gene>